<gene>
    <name evidence="4" type="primary">LOC117574997</name>
</gene>
<sequence>MSCDERTALLATQLQRGQQQHHIIVVPLGKDPKDYEPVFTTADHSYGLTLEELLPFAKDPWWQNVRRLSTACLWLTFLLTLLAAIAMAYFHDDATVVCRPNRVITTTLPPLSLALANNSTATLLLSG</sequence>
<feature type="transmembrane region" description="Helical" evidence="1">
    <location>
        <begin position="71"/>
        <end position="90"/>
    </location>
</feature>
<proteinExistence type="predicted"/>
<evidence type="ECO:0000313" key="4">
    <source>
        <dbReference type="RefSeq" id="XP_034114961.1"/>
    </source>
</evidence>
<evidence type="ECO:0000313" key="3">
    <source>
        <dbReference type="Proteomes" id="UP000515160"/>
    </source>
</evidence>
<dbReference type="GeneID" id="117574997"/>
<keyword evidence="1" id="KW-0472">Membrane</keyword>
<organism evidence="3 4">
    <name type="scientific">Drosophila albomicans</name>
    <name type="common">Fruit fly</name>
    <dbReference type="NCBI Taxonomy" id="7291"/>
    <lineage>
        <taxon>Eukaryota</taxon>
        <taxon>Metazoa</taxon>
        <taxon>Ecdysozoa</taxon>
        <taxon>Arthropoda</taxon>
        <taxon>Hexapoda</taxon>
        <taxon>Insecta</taxon>
        <taxon>Pterygota</taxon>
        <taxon>Neoptera</taxon>
        <taxon>Endopterygota</taxon>
        <taxon>Diptera</taxon>
        <taxon>Brachycera</taxon>
        <taxon>Muscomorpha</taxon>
        <taxon>Ephydroidea</taxon>
        <taxon>Drosophilidae</taxon>
        <taxon>Drosophila</taxon>
    </lineage>
</organism>
<evidence type="ECO:0000256" key="1">
    <source>
        <dbReference type="SAM" id="Phobius"/>
    </source>
</evidence>
<dbReference type="AlphaFoldDB" id="A0A6P8XF18"/>
<dbReference type="OrthoDB" id="7869395at2759"/>
<accession>A0A6P8XF18</accession>
<dbReference type="Proteomes" id="UP000515160">
    <property type="component" value="Chromosome 2R"/>
</dbReference>
<reference evidence="4" key="1">
    <citation type="submission" date="2025-08" db="UniProtKB">
        <authorList>
            <consortium name="RefSeq"/>
        </authorList>
    </citation>
    <scope>IDENTIFICATION</scope>
    <source>
        <strain evidence="4">15112-1751.03</strain>
        <tissue evidence="4">Whole Adult</tissue>
    </source>
</reference>
<protein>
    <submittedName>
        <fullName evidence="4">Uncharacterized protein LOC117574997</fullName>
    </submittedName>
</protein>
<keyword evidence="1" id="KW-0812">Transmembrane</keyword>
<name>A0A6P8XF18_DROAB</name>
<keyword evidence="3" id="KW-1185">Reference proteome</keyword>
<evidence type="ECO:0000259" key="2">
    <source>
        <dbReference type="Pfam" id="PF16028"/>
    </source>
</evidence>
<feature type="domain" description="Solute carrier family 3 member 2 N-terminal" evidence="2">
    <location>
        <begin position="37"/>
        <end position="92"/>
    </location>
</feature>
<dbReference type="InterPro" id="IPR031984">
    <property type="entry name" value="SLC3A2_N"/>
</dbReference>
<dbReference type="RefSeq" id="XP_034114961.1">
    <property type="nucleotide sequence ID" value="XM_034259070.2"/>
</dbReference>
<dbReference type="Pfam" id="PF16028">
    <property type="entry name" value="SLC3A2_N"/>
    <property type="match status" value="1"/>
</dbReference>
<keyword evidence="1" id="KW-1133">Transmembrane helix</keyword>